<accession>G4TD54</accession>
<keyword evidence="1" id="KW-0663">Pyridoxal phosphate</keyword>
<dbReference type="AlphaFoldDB" id="G4TD54"/>
<evidence type="ECO:0000313" key="3">
    <source>
        <dbReference type="Proteomes" id="UP000007148"/>
    </source>
</evidence>
<protein>
    <submittedName>
        <fullName evidence="2">Related to BNA5-kynureninase, required for biosynthesis of nicotinic acid from tryptophan via kynurenine pathway</fullName>
    </submittedName>
</protein>
<evidence type="ECO:0000256" key="1">
    <source>
        <dbReference type="ARBA" id="ARBA00022898"/>
    </source>
</evidence>
<dbReference type="OMA" id="WEEDMNA"/>
<dbReference type="STRING" id="1109443.G4TD54"/>
<dbReference type="GO" id="GO:0005737">
    <property type="term" value="C:cytoplasm"/>
    <property type="evidence" value="ECO:0007669"/>
    <property type="project" value="InterPro"/>
</dbReference>
<dbReference type="InParanoid" id="G4TD54"/>
<dbReference type="InterPro" id="IPR015421">
    <property type="entry name" value="PyrdxlP-dep_Trfase_major"/>
</dbReference>
<dbReference type="EMBL" id="CAFZ01000050">
    <property type="protein sequence ID" value="CCA69230.1"/>
    <property type="molecule type" value="Genomic_DNA"/>
</dbReference>
<dbReference type="SUPFAM" id="SSF53383">
    <property type="entry name" value="PLP-dependent transferases"/>
    <property type="match status" value="1"/>
</dbReference>
<keyword evidence="3" id="KW-1185">Reference proteome</keyword>
<dbReference type="GO" id="GO:0030170">
    <property type="term" value="F:pyridoxal phosphate binding"/>
    <property type="evidence" value="ECO:0007669"/>
    <property type="project" value="InterPro"/>
</dbReference>
<dbReference type="Gene3D" id="3.40.640.10">
    <property type="entry name" value="Type I PLP-dependent aspartate aminotransferase-like (Major domain)"/>
    <property type="match status" value="1"/>
</dbReference>
<dbReference type="OrthoDB" id="5978656at2759"/>
<dbReference type="GO" id="GO:0019441">
    <property type="term" value="P:L-tryptophan catabolic process to kynurenine"/>
    <property type="evidence" value="ECO:0007669"/>
    <property type="project" value="TreeGrafter"/>
</dbReference>
<dbReference type="Proteomes" id="UP000007148">
    <property type="component" value="Unassembled WGS sequence"/>
</dbReference>
<evidence type="ECO:0000313" key="2">
    <source>
        <dbReference type="EMBL" id="CCA69230.1"/>
    </source>
</evidence>
<dbReference type="GO" id="GO:0009435">
    <property type="term" value="P:NAD+ biosynthetic process"/>
    <property type="evidence" value="ECO:0007669"/>
    <property type="project" value="InterPro"/>
</dbReference>
<dbReference type="eggNOG" id="KOG3846">
    <property type="taxonomic scope" value="Eukaryota"/>
</dbReference>
<reference evidence="2 3" key="1">
    <citation type="journal article" date="2011" name="PLoS Pathog.">
        <title>Endophytic Life Strategies Decoded by Genome and Transcriptome Analyses of the Mutualistic Root Symbiont Piriformospora indica.</title>
        <authorList>
            <person name="Zuccaro A."/>
            <person name="Lahrmann U."/>
            <person name="Guldener U."/>
            <person name="Langen G."/>
            <person name="Pfiffi S."/>
            <person name="Biedenkopf D."/>
            <person name="Wong P."/>
            <person name="Samans B."/>
            <person name="Grimm C."/>
            <person name="Basiewicz M."/>
            <person name="Murat C."/>
            <person name="Martin F."/>
            <person name="Kogel K.H."/>
        </authorList>
    </citation>
    <scope>NUCLEOTIDE SEQUENCE [LARGE SCALE GENOMIC DNA]</scope>
    <source>
        <strain evidence="2 3">DSM 11827</strain>
    </source>
</reference>
<dbReference type="GO" id="GO:0030429">
    <property type="term" value="F:kynureninase activity"/>
    <property type="evidence" value="ECO:0007669"/>
    <property type="project" value="InterPro"/>
</dbReference>
<name>G4TD54_SERID</name>
<comment type="caution">
    <text evidence="2">The sequence shown here is derived from an EMBL/GenBank/DDBJ whole genome shotgun (WGS) entry which is preliminary data.</text>
</comment>
<dbReference type="GO" id="GO:0043420">
    <property type="term" value="P:anthranilate metabolic process"/>
    <property type="evidence" value="ECO:0007669"/>
    <property type="project" value="TreeGrafter"/>
</dbReference>
<dbReference type="InterPro" id="IPR015424">
    <property type="entry name" value="PyrdxlP-dep_Trfase"/>
</dbReference>
<dbReference type="PANTHER" id="PTHR14084:SF0">
    <property type="entry name" value="KYNURENINASE"/>
    <property type="match status" value="1"/>
</dbReference>
<gene>
    <name evidence="2" type="ORF">PIIN_11848</name>
</gene>
<dbReference type="PANTHER" id="PTHR14084">
    <property type="entry name" value="KYNURENINASE"/>
    <property type="match status" value="1"/>
</dbReference>
<organism evidence="2 3">
    <name type="scientific">Serendipita indica (strain DSM 11827)</name>
    <name type="common">Root endophyte fungus</name>
    <name type="synonym">Piriformospora indica</name>
    <dbReference type="NCBI Taxonomy" id="1109443"/>
    <lineage>
        <taxon>Eukaryota</taxon>
        <taxon>Fungi</taxon>
        <taxon>Dikarya</taxon>
        <taxon>Basidiomycota</taxon>
        <taxon>Agaricomycotina</taxon>
        <taxon>Agaricomycetes</taxon>
        <taxon>Sebacinales</taxon>
        <taxon>Serendipitaceae</taxon>
        <taxon>Serendipita</taxon>
    </lineage>
</organism>
<dbReference type="InterPro" id="IPR010111">
    <property type="entry name" value="Kynureninase"/>
</dbReference>
<sequence length="227" mass="25395">MNKDDFVIPLNLDIGASKLSPEDASKPCVYLCGNSLGLLPKRTKQLISEELDVWGKRAVEGHFDHPHDRNWKDITDHVNPLLASLVGADPVEVACMGTLTANLHLMMNSFYKPTKDRYKIICEARAFPSDQYAFASQAQSHGFEPKSAIIEVWPRSGEFTLRESDILDTIRQHGKETALVLFSGVQYYTGQWFPMRKITEAGHDMASPPPIDRTFPVPPATISLLVE</sequence>
<dbReference type="HOGENOM" id="CLU_003433_4_2_1"/>
<proteinExistence type="predicted"/>